<dbReference type="GO" id="GO:0005886">
    <property type="term" value="C:plasma membrane"/>
    <property type="evidence" value="ECO:0007669"/>
    <property type="project" value="UniProtKB-ARBA"/>
</dbReference>
<evidence type="ECO:0000256" key="7">
    <source>
        <dbReference type="ARBA" id="ARBA00023137"/>
    </source>
</evidence>
<evidence type="ECO:0000256" key="6">
    <source>
        <dbReference type="ARBA" id="ARBA00022840"/>
    </source>
</evidence>
<accession>A0A4Y8LHQ4</accession>
<dbReference type="NCBIfam" id="TIGR01007">
    <property type="entry name" value="eps_fam"/>
    <property type="match status" value="1"/>
</dbReference>
<evidence type="ECO:0000313" key="10">
    <source>
        <dbReference type="Proteomes" id="UP000297776"/>
    </source>
</evidence>
<proteinExistence type="inferred from homology"/>
<dbReference type="GO" id="GO:0005524">
    <property type="term" value="F:ATP binding"/>
    <property type="evidence" value="ECO:0007669"/>
    <property type="project" value="UniProtKB-KW"/>
</dbReference>
<organism evidence="9 10">
    <name type="scientific">Jeotgalibacillus salarius</name>
    <dbReference type="NCBI Taxonomy" id="546023"/>
    <lineage>
        <taxon>Bacteria</taxon>
        <taxon>Bacillati</taxon>
        <taxon>Bacillota</taxon>
        <taxon>Bacilli</taxon>
        <taxon>Bacillales</taxon>
        <taxon>Caryophanaceae</taxon>
        <taxon>Jeotgalibacillus</taxon>
    </lineage>
</organism>
<protein>
    <recommendedName>
        <fullName evidence="2">non-specific protein-tyrosine kinase</fullName>
        <ecNumber evidence="2">2.7.10.2</ecNumber>
    </recommendedName>
</protein>
<evidence type="ECO:0000256" key="3">
    <source>
        <dbReference type="ARBA" id="ARBA00022679"/>
    </source>
</evidence>
<dbReference type="PANTHER" id="PTHR32309:SF13">
    <property type="entry name" value="FERRIC ENTEROBACTIN TRANSPORT PROTEIN FEPE"/>
    <property type="match status" value="1"/>
</dbReference>
<dbReference type="PANTHER" id="PTHR32309">
    <property type="entry name" value="TYROSINE-PROTEIN KINASE"/>
    <property type="match status" value="1"/>
</dbReference>
<comment type="caution">
    <text evidence="9">The sequence shown here is derived from an EMBL/GenBank/DDBJ whole genome shotgun (WGS) entry which is preliminary data.</text>
</comment>
<comment type="similarity">
    <text evidence="1">Belongs to the CpsD/CapB family.</text>
</comment>
<keyword evidence="6" id="KW-0067">ATP-binding</keyword>
<evidence type="ECO:0000313" key="9">
    <source>
        <dbReference type="EMBL" id="TFE01697.1"/>
    </source>
</evidence>
<keyword evidence="4" id="KW-0547">Nucleotide-binding</keyword>
<gene>
    <name evidence="9" type="ORF">E2626_09010</name>
</gene>
<sequence>MKIKRKSKPFDYTIRHLITEVSPMSQEAEQFRTIRTNIMFSSAEQNSRILMVTSGGPSEGKSTVAANLAISFAQQGKKTLLVDADLRKPTVHISFRLINTLGLTNFLTRQIELEGAVQSTSIKMLDVLTSGPIPPNPAELLGSSVMQRFLEEALKGYDLVLFDTPPVTVVADAKILSNVCDGTILVCKHGKTERQSLVKSKELLSAAQSKILGVVINGKKNKKKEMNYYYGTS</sequence>
<dbReference type="InterPro" id="IPR027417">
    <property type="entry name" value="P-loop_NTPase"/>
</dbReference>
<dbReference type="GO" id="GO:0042802">
    <property type="term" value="F:identical protein binding"/>
    <property type="evidence" value="ECO:0007669"/>
    <property type="project" value="UniProtKB-ARBA"/>
</dbReference>
<dbReference type="InterPro" id="IPR050445">
    <property type="entry name" value="Bact_polysacc_biosynth/exp"/>
</dbReference>
<reference evidence="9 10" key="1">
    <citation type="submission" date="2019-03" db="EMBL/GenBank/DDBJ databases">
        <authorList>
            <person name="Yang Y."/>
        </authorList>
    </citation>
    <scope>NUCLEOTIDE SEQUENCE [LARGE SCALE GENOMIC DNA]</scope>
    <source>
        <strain evidence="9 10">ASL-1</strain>
    </source>
</reference>
<dbReference type="Gene3D" id="3.40.50.300">
    <property type="entry name" value="P-loop containing nucleotide triphosphate hydrolases"/>
    <property type="match status" value="1"/>
</dbReference>
<dbReference type="AlphaFoldDB" id="A0A4Y8LHQ4"/>
<keyword evidence="3 9" id="KW-0808">Transferase</keyword>
<evidence type="ECO:0000256" key="1">
    <source>
        <dbReference type="ARBA" id="ARBA00007316"/>
    </source>
</evidence>
<name>A0A4Y8LHQ4_9BACL</name>
<dbReference type="InterPro" id="IPR033756">
    <property type="entry name" value="YlxH/NBP35"/>
</dbReference>
<keyword evidence="5 9" id="KW-0418">Kinase</keyword>
<evidence type="ECO:0000256" key="2">
    <source>
        <dbReference type="ARBA" id="ARBA00011903"/>
    </source>
</evidence>
<dbReference type="SUPFAM" id="SSF52540">
    <property type="entry name" value="P-loop containing nucleoside triphosphate hydrolases"/>
    <property type="match status" value="1"/>
</dbReference>
<evidence type="ECO:0000256" key="8">
    <source>
        <dbReference type="ARBA" id="ARBA00051245"/>
    </source>
</evidence>
<dbReference type="GO" id="GO:0004715">
    <property type="term" value="F:non-membrane spanning protein tyrosine kinase activity"/>
    <property type="evidence" value="ECO:0007669"/>
    <property type="project" value="UniProtKB-EC"/>
</dbReference>
<dbReference type="OrthoDB" id="9794577at2"/>
<evidence type="ECO:0000256" key="4">
    <source>
        <dbReference type="ARBA" id="ARBA00022741"/>
    </source>
</evidence>
<dbReference type="CDD" id="cd05387">
    <property type="entry name" value="BY-kinase"/>
    <property type="match status" value="1"/>
</dbReference>
<comment type="catalytic activity">
    <reaction evidence="8">
        <text>L-tyrosyl-[protein] + ATP = O-phospho-L-tyrosyl-[protein] + ADP + H(+)</text>
        <dbReference type="Rhea" id="RHEA:10596"/>
        <dbReference type="Rhea" id="RHEA-COMP:10136"/>
        <dbReference type="Rhea" id="RHEA-COMP:20101"/>
        <dbReference type="ChEBI" id="CHEBI:15378"/>
        <dbReference type="ChEBI" id="CHEBI:30616"/>
        <dbReference type="ChEBI" id="CHEBI:46858"/>
        <dbReference type="ChEBI" id="CHEBI:61978"/>
        <dbReference type="ChEBI" id="CHEBI:456216"/>
        <dbReference type="EC" id="2.7.10.2"/>
    </reaction>
</comment>
<dbReference type="EC" id="2.7.10.2" evidence="2"/>
<dbReference type="EMBL" id="SORX01000004">
    <property type="protein sequence ID" value="TFE01697.1"/>
    <property type="molecule type" value="Genomic_DNA"/>
</dbReference>
<dbReference type="RefSeq" id="WP_134381412.1">
    <property type="nucleotide sequence ID" value="NZ_SORX01000004.1"/>
</dbReference>
<keyword evidence="7" id="KW-0829">Tyrosine-protein kinase</keyword>
<keyword evidence="10" id="KW-1185">Reference proteome</keyword>
<dbReference type="Proteomes" id="UP000297776">
    <property type="component" value="Unassembled WGS sequence"/>
</dbReference>
<dbReference type="FunFam" id="3.40.50.300:FF:000527">
    <property type="entry name" value="Tyrosine-protein kinase etk"/>
    <property type="match status" value="1"/>
</dbReference>
<dbReference type="Pfam" id="PF10609">
    <property type="entry name" value="ParA"/>
    <property type="match status" value="1"/>
</dbReference>
<dbReference type="InterPro" id="IPR005702">
    <property type="entry name" value="Wzc-like_C"/>
</dbReference>
<evidence type="ECO:0000256" key="5">
    <source>
        <dbReference type="ARBA" id="ARBA00022777"/>
    </source>
</evidence>